<dbReference type="SUPFAM" id="SSF53756">
    <property type="entry name" value="UDP-Glycosyltransferase/glycogen phosphorylase"/>
    <property type="match status" value="1"/>
</dbReference>
<dbReference type="Pfam" id="PF13439">
    <property type="entry name" value="Glyco_transf_4"/>
    <property type="match status" value="1"/>
</dbReference>
<dbReference type="InterPro" id="IPR050194">
    <property type="entry name" value="Glycosyltransferase_grp1"/>
</dbReference>
<dbReference type="STRING" id="523849.OCC_02462"/>
<proteinExistence type="predicted"/>
<dbReference type="InterPro" id="IPR028098">
    <property type="entry name" value="Glyco_trans_4-like_N"/>
</dbReference>
<keyword evidence="4" id="KW-1185">Reference proteome</keyword>
<sequence length="383" mass="42548">MKVALVSDWYYPKIGGVAAHMHNLAIKLRKRGHEVAIVTNNRTTGKEEDLERYGIELIKIPGIVSPILDVNLTYGLKSSEELNEFLKDFDVIHSHHAFTPLALKAVKAGRAMGKATLLTTHSISFAHESKLWEALGFTIPLFTSYLKYPHRIIAVSKAAKAFIEHFTSVPISIVPNGVDDKRFFPAKNREEIKAKFGLEGNIVLYVSRMSYRKGPHVLLNAFSKIEDATLVMAGSGEMLPFLKAQAKFLGIEDRVVFMGYVPDDVLPEVFRMADVFVLPSVSSEAFGIVVLEAMASGVPVVATDVGGIPEVVKENEAGLLVPPGNELELREAIQKLLNDEELRKQYGSKGRKAVEEKYSWDKVVVEIEKIYEEILSNIQRGNS</sequence>
<feature type="domain" description="Glycosyl transferase family 1" evidence="1">
    <location>
        <begin position="189"/>
        <end position="352"/>
    </location>
</feature>
<evidence type="ECO:0000313" key="3">
    <source>
        <dbReference type="EMBL" id="EHR78816.1"/>
    </source>
</evidence>
<dbReference type="Proteomes" id="UP000015502">
    <property type="component" value="Chromosome"/>
</dbReference>
<organism evidence="3 4">
    <name type="scientific">Thermococcus litoralis (strain ATCC 51850 / DSM 5473 / JCM 8560 / NS-C)</name>
    <dbReference type="NCBI Taxonomy" id="523849"/>
    <lineage>
        <taxon>Archaea</taxon>
        <taxon>Methanobacteriati</taxon>
        <taxon>Methanobacteriota</taxon>
        <taxon>Thermococci</taxon>
        <taxon>Thermococcales</taxon>
        <taxon>Thermococcaceae</taxon>
        <taxon>Thermococcus</taxon>
    </lineage>
</organism>
<dbReference type="OrthoDB" id="132546at2157"/>
<dbReference type="PANTHER" id="PTHR45947">
    <property type="entry name" value="SULFOQUINOVOSYL TRANSFERASE SQD2"/>
    <property type="match status" value="1"/>
</dbReference>
<dbReference type="GO" id="GO:0016757">
    <property type="term" value="F:glycosyltransferase activity"/>
    <property type="evidence" value="ECO:0007669"/>
    <property type="project" value="InterPro"/>
</dbReference>
<evidence type="ECO:0000313" key="4">
    <source>
        <dbReference type="Proteomes" id="UP000015502"/>
    </source>
</evidence>
<dbReference type="Gene3D" id="3.40.50.2000">
    <property type="entry name" value="Glycogen Phosphorylase B"/>
    <property type="match status" value="2"/>
</dbReference>
<dbReference type="HOGENOM" id="CLU_009583_2_1_2"/>
<feature type="domain" description="Glycosyltransferase subfamily 4-like N-terminal" evidence="2">
    <location>
        <begin position="14"/>
        <end position="182"/>
    </location>
</feature>
<protein>
    <submittedName>
        <fullName evidence="3">Glycosyl transferase</fullName>
    </submittedName>
</protein>
<evidence type="ECO:0000259" key="2">
    <source>
        <dbReference type="Pfam" id="PF13439"/>
    </source>
</evidence>
<dbReference type="EMBL" id="CP006670">
    <property type="protein sequence ID" value="EHR78816.1"/>
    <property type="molecule type" value="Genomic_DNA"/>
</dbReference>
<dbReference type="GeneID" id="16550580"/>
<dbReference type="RefSeq" id="WP_004066193.1">
    <property type="nucleotide sequence ID" value="NC_022084.1"/>
</dbReference>
<dbReference type="CDD" id="cd03801">
    <property type="entry name" value="GT4_PimA-like"/>
    <property type="match status" value="1"/>
</dbReference>
<keyword evidence="3" id="KW-0808">Transferase</keyword>
<gene>
    <name evidence="3" type="ORF">OCC_02462</name>
</gene>
<dbReference type="PaxDb" id="523849-OCC_02462"/>
<dbReference type="KEGG" id="tlt:OCC_02462"/>
<dbReference type="InterPro" id="IPR001296">
    <property type="entry name" value="Glyco_trans_1"/>
</dbReference>
<dbReference type="Pfam" id="PF00534">
    <property type="entry name" value="Glycos_transf_1"/>
    <property type="match status" value="1"/>
</dbReference>
<dbReference type="PANTHER" id="PTHR45947:SF3">
    <property type="entry name" value="SULFOQUINOVOSYL TRANSFERASE SQD2"/>
    <property type="match status" value="1"/>
</dbReference>
<accession>H3ZJT1</accession>
<reference evidence="3 4" key="1">
    <citation type="journal article" date="2012" name="J. Bacteriol.">
        <title>Genome sequence of the model hyperthermophilic archaeon Thermococcus litoralis NS-C.</title>
        <authorList>
            <person name="Gardner A.F."/>
            <person name="Kumar S."/>
            <person name="Perler F.B."/>
        </authorList>
    </citation>
    <scope>NUCLEOTIDE SEQUENCE [LARGE SCALE GENOMIC DNA]</scope>
    <source>
        <strain evidence="4">ATCC 51850 / DSM 5473 / JCM 8560 / NS-C</strain>
    </source>
</reference>
<dbReference type="AlphaFoldDB" id="H3ZJT1"/>
<evidence type="ECO:0000259" key="1">
    <source>
        <dbReference type="Pfam" id="PF00534"/>
    </source>
</evidence>
<name>H3ZJT1_THELN</name>